<evidence type="ECO:0000256" key="5">
    <source>
        <dbReference type="ARBA" id="ARBA00022989"/>
    </source>
</evidence>
<dbReference type="GO" id="GO:0016413">
    <property type="term" value="F:O-acetyltransferase activity"/>
    <property type="evidence" value="ECO:0007669"/>
    <property type="project" value="TreeGrafter"/>
</dbReference>
<keyword evidence="3" id="KW-1003">Cell membrane</keyword>
<evidence type="ECO:0000256" key="3">
    <source>
        <dbReference type="ARBA" id="ARBA00022475"/>
    </source>
</evidence>
<feature type="transmembrane region" description="Helical" evidence="7">
    <location>
        <begin position="40"/>
        <end position="59"/>
    </location>
</feature>
<feature type="domain" description="Acyltransferase 3" evidence="8">
    <location>
        <begin position="7"/>
        <end position="307"/>
    </location>
</feature>
<evidence type="ECO:0000256" key="4">
    <source>
        <dbReference type="ARBA" id="ARBA00022692"/>
    </source>
</evidence>
<dbReference type="Proteomes" id="UP000244197">
    <property type="component" value="Unassembled WGS sequence"/>
</dbReference>
<feature type="transmembrane region" description="Helical" evidence="7">
    <location>
        <begin position="237"/>
        <end position="255"/>
    </location>
</feature>
<dbReference type="Pfam" id="PF01757">
    <property type="entry name" value="Acyl_transf_3"/>
    <property type="match status" value="1"/>
</dbReference>
<dbReference type="GO" id="GO:0005886">
    <property type="term" value="C:plasma membrane"/>
    <property type="evidence" value="ECO:0007669"/>
    <property type="project" value="UniProtKB-SubCell"/>
</dbReference>
<evidence type="ECO:0000256" key="6">
    <source>
        <dbReference type="ARBA" id="ARBA00023136"/>
    </source>
</evidence>
<accession>A0A2T5EPQ6</accession>
<dbReference type="PANTHER" id="PTHR40074:SF2">
    <property type="entry name" value="O-ACETYLTRANSFERASE WECH"/>
    <property type="match status" value="1"/>
</dbReference>
<dbReference type="RefSeq" id="WP_108188276.1">
    <property type="nucleotide sequence ID" value="NZ_PIFK01000068.1"/>
</dbReference>
<comment type="caution">
    <text evidence="9">The sequence shown here is derived from an EMBL/GenBank/DDBJ whole genome shotgun (WGS) entry which is preliminary data.</text>
</comment>
<comment type="similarity">
    <text evidence="2">Belongs to the acyltransferase 3 family.</text>
</comment>
<dbReference type="PANTHER" id="PTHR40074">
    <property type="entry name" value="O-ACETYLTRANSFERASE WECH"/>
    <property type="match status" value="1"/>
</dbReference>
<evidence type="ECO:0000256" key="1">
    <source>
        <dbReference type="ARBA" id="ARBA00004651"/>
    </source>
</evidence>
<feature type="transmembrane region" description="Helical" evidence="7">
    <location>
        <begin position="262"/>
        <end position="281"/>
    </location>
</feature>
<evidence type="ECO:0000259" key="8">
    <source>
        <dbReference type="Pfam" id="PF01757"/>
    </source>
</evidence>
<reference evidence="9 10" key="1">
    <citation type="submission" date="2017-11" db="EMBL/GenBank/DDBJ databases">
        <title>Population delineation of vibrios coincides with oyster pathogenicity.</title>
        <authorList>
            <person name="Bruto M."/>
            <person name="Labreuche Y."/>
            <person name="James A."/>
            <person name="Piel D."/>
            <person name="Chenivesse S."/>
            <person name="Petton B."/>
            <person name="Polz M.F."/>
            <person name="Le Roux F."/>
        </authorList>
    </citation>
    <scope>NUCLEOTIDE SEQUENCE [LARGE SCALE GENOMIC DNA]</scope>
    <source>
        <strain evidence="9 10">FF_144</strain>
    </source>
</reference>
<evidence type="ECO:0000313" key="10">
    <source>
        <dbReference type="Proteomes" id="UP000244197"/>
    </source>
</evidence>
<feature type="transmembrane region" description="Helical" evidence="7">
    <location>
        <begin position="287"/>
        <end position="310"/>
    </location>
</feature>
<feature type="transmembrane region" description="Helical" evidence="7">
    <location>
        <begin position="205"/>
        <end position="225"/>
    </location>
</feature>
<dbReference type="InterPro" id="IPR002656">
    <property type="entry name" value="Acyl_transf_3_dom"/>
</dbReference>
<sequence length="320" mass="36528">MTDRNLTLDVLKLVLALMVVALHAGFLSEASPLGNFITVQGLFRIAVPLFFVINGYYFLSVNNIKSLTNWLKRTLSLYAFWMIFYVYFWLRPDEFSLIELVKTIKTLIVGYHHLWYLSGMIGAGLLTYLFKNSKSLGFHLSIICLLTGVAIQYVGNYHLLSLPILDKLANMNFIHRNFLFLAFPFFFLGYLLNNSKYKNIITTKMLVIGITIGITLVILESALNFRNPKNDGGYDNYLSLYLVCPLIFLLANNSTKTTKNKTLALMSSAIYFIHPLILSILRKFTELQGTGLTVLCILLSILSSFLIISIHKNKRFRFIL</sequence>
<dbReference type="AlphaFoldDB" id="A0A2T5EPQ6"/>
<evidence type="ECO:0000256" key="7">
    <source>
        <dbReference type="SAM" id="Phobius"/>
    </source>
</evidence>
<protein>
    <recommendedName>
        <fullName evidence="8">Acyltransferase 3 domain-containing protein</fullName>
    </recommendedName>
</protein>
<keyword evidence="5 7" id="KW-1133">Transmembrane helix</keyword>
<dbReference type="GO" id="GO:0009246">
    <property type="term" value="P:enterobacterial common antigen biosynthetic process"/>
    <property type="evidence" value="ECO:0007669"/>
    <property type="project" value="TreeGrafter"/>
</dbReference>
<feature type="transmembrane region" description="Helical" evidence="7">
    <location>
        <begin position="71"/>
        <end position="90"/>
    </location>
</feature>
<proteinExistence type="inferred from homology"/>
<feature type="transmembrane region" description="Helical" evidence="7">
    <location>
        <begin position="174"/>
        <end position="193"/>
    </location>
</feature>
<evidence type="ECO:0000256" key="2">
    <source>
        <dbReference type="ARBA" id="ARBA00007400"/>
    </source>
</evidence>
<organism evidence="9 10">
    <name type="scientific">Vibrio splendidus</name>
    <dbReference type="NCBI Taxonomy" id="29497"/>
    <lineage>
        <taxon>Bacteria</taxon>
        <taxon>Pseudomonadati</taxon>
        <taxon>Pseudomonadota</taxon>
        <taxon>Gammaproteobacteria</taxon>
        <taxon>Vibrionales</taxon>
        <taxon>Vibrionaceae</taxon>
        <taxon>Vibrio</taxon>
    </lineage>
</organism>
<feature type="transmembrane region" description="Helical" evidence="7">
    <location>
        <begin position="110"/>
        <end position="129"/>
    </location>
</feature>
<comment type="subcellular location">
    <subcellularLocation>
        <location evidence="1">Cell membrane</location>
        <topology evidence="1">Multi-pass membrane protein</topology>
    </subcellularLocation>
</comment>
<name>A0A2T5EPQ6_VIBSP</name>
<dbReference type="EMBL" id="PIFK01000068">
    <property type="protein sequence ID" value="PTP23801.1"/>
    <property type="molecule type" value="Genomic_DNA"/>
</dbReference>
<keyword evidence="6 7" id="KW-0472">Membrane</keyword>
<keyword evidence="4 7" id="KW-0812">Transmembrane</keyword>
<evidence type="ECO:0000313" key="9">
    <source>
        <dbReference type="EMBL" id="PTP23801.1"/>
    </source>
</evidence>
<gene>
    <name evidence="9" type="ORF">CWO07_22665</name>
</gene>
<feature type="transmembrane region" description="Helical" evidence="7">
    <location>
        <begin position="136"/>
        <end position="154"/>
    </location>
</feature>